<evidence type="ECO:0000313" key="1">
    <source>
        <dbReference type="EMBL" id="KAJ7010075.1"/>
    </source>
</evidence>
<dbReference type="AlphaFoldDB" id="A0AAD6RKD6"/>
<reference evidence="1 2" key="1">
    <citation type="journal article" date="2023" name="Mol. Ecol. Resour.">
        <title>Chromosome-level genome assembly of a triploid poplar Populus alba 'Berolinensis'.</title>
        <authorList>
            <person name="Chen S."/>
            <person name="Yu Y."/>
            <person name="Wang X."/>
            <person name="Wang S."/>
            <person name="Zhang T."/>
            <person name="Zhou Y."/>
            <person name="He R."/>
            <person name="Meng N."/>
            <person name="Wang Y."/>
            <person name="Liu W."/>
            <person name="Liu Z."/>
            <person name="Liu J."/>
            <person name="Guo Q."/>
            <person name="Huang H."/>
            <person name="Sederoff R.R."/>
            <person name="Wang G."/>
            <person name="Qu G."/>
            <person name="Chen S."/>
        </authorList>
    </citation>
    <scope>NUCLEOTIDE SEQUENCE [LARGE SCALE GENOMIC DNA]</scope>
    <source>
        <strain evidence="1">SC-2020</strain>
    </source>
</reference>
<accession>A0AAD6RKD6</accession>
<evidence type="ECO:0000313" key="2">
    <source>
        <dbReference type="Proteomes" id="UP001164929"/>
    </source>
</evidence>
<name>A0AAD6RKD6_9ROSI</name>
<dbReference type="Proteomes" id="UP001164929">
    <property type="component" value="Chromosome 1"/>
</dbReference>
<dbReference type="EMBL" id="JAQIZT010000001">
    <property type="protein sequence ID" value="KAJ7010075.1"/>
    <property type="molecule type" value="Genomic_DNA"/>
</dbReference>
<keyword evidence="2" id="KW-1185">Reference proteome</keyword>
<proteinExistence type="predicted"/>
<gene>
    <name evidence="1" type="ORF">NC653_000719</name>
</gene>
<comment type="caution">
    <text evidence="1">The sequence shown here is derived from an EMBL/GenBank/DDBJ whole genome shotgun (WGS) entry which is preliminary data.</text>
</comment>
<organism evidence="1 2">
    <name type="scientific">Populus alba x Populus x berolinensis</name>
    <dbReference type="NCBI Taxonomy" id="444605"/>
    <lineage>
        <taxon>Eukaryota</taxon>
        <taxon>Viridiplantae</taxon>
        <taxon>Streptophyta</taxon>
        <taxon>Embryophyta</taxon>
        <taxon>Tracheophyta</taxon>
        <taxon>Spermatophyta</taxon>
        <taxon>Magnoliopsida</taxon>
        <taxon>eudicotyledons</taxon>
        <taxon>Gunneridae</taxon>
        <taxon>Pentapetalae</taxon>
        <taxon>rosids</taxon>
        <taxon>fabids</taxon>
        <taxon>Malpighiales</taxon>
        <taxon>Salicaceae</taxon>
        <taxon>Saliceae</taxon>
        <taxon>Populus</taxon>
    </lineage>
</organism>
<sequence>MWDEEPNYHVYYTYALEEHEQALALRPSPFNGSKLLSKARDSVVMPCKKQIHHGSSADFSSWLTVYCIFFLSTVPANVQEDRENKFGMFNSEKARSRLLVSRHEGTRKRNEQQIITAKAEVQHKRARGGSAANNCRRGLGKVRVTGPRLCLDNQGNLR</sequence>
<protein>
    <submittedName>
        <fullName evidence="1">Uncharacterized protein</fullName>
    </submittedName>
</protein>